<evidence type="ECO:0000256" key="2">
    <source>
        <dbReference type="ARBA" id="ARBA00022692"/>
    </source>
</evidence>
<evidence type="ECO:0000256" key="1">
    <source>
        <dbReference type="ARBA" id="ARBA00004141"/>
    </source>
</evidence>
<protein>
    <recommendedName>
        <fullName evidence="5">O-antigen ligase-related domain-containing protein</fullName>
    </recommendedName>
</protein>
<organism evidence="6 7">
    <name type="scientific">Pseudorhodoplanes sinuspersici</name>
    <dbReference type="NCBI Taxonomy" id="1235591"/>
    <lineage>
        <taxon>Bacteria</taxon>
        <taxon>Pseudomonadati</taxon>
        <taxon>Pseudomonadota</taxon>
        <taxon>Alphaproteobacteria</taxon>
        <taxon>Hyphomicrobiales</taxon>
        <taxon>Pseudorhodoplanes</taxon>
    </lineage>
</organism>
<dbReference type="GO" id="GO:0016020">
    <property type="term" value="C:membrane"/>
    <property type="evidence" value="ECO:0007669"/>
    <property type="project" value="UniProtKB-SubCell"/>
</dbReference>
<keyword evidence="7" id="KW-1185">Reference proteome</keyword>
<dbReference type="STRING" id="1235591.CAK95_17610"/>
<keyword evidence="4" id="KW-0472">Membrane</keyword>
<evidence type="ECO:0000256" key="3">
    <source>
        <dbReference type="ARBA" id="ARBA00022989"/>
    </source>
</evidence>
<evidence type="ECO:0000259" key="5">
    <source>
        <dbReference type="Pfam" id="PF04932"/>
    </source>
</evidence>
<accession>A0A1W6ZVB1</accession>
<dbReference type="Pfam" id="PF04932">
    <property type="entry name" value="Wzy_C"/>
    <property type="match status" value="1"/>
</dbReference>
<evidence type="ECO:0000256" key="4">
    <source>
        <dbReference type="ARBA" id="ARBA00023136"/>
    </source>
</evidence>
<dbReference type="PANTHER" id="PTHR37422">
    <property type="entry name" value="TEICHURONIC ACID BIOSYNTHESIS PROTEIN TUAE"/>
    <property type="match status" value="1"/>
</dbReference>
<dbReference type="InterPro" id="IPR051533">
    <property type="entry name" value="WaaL-like"/>
</dbReference>
<dbReference type="OrthoDB" id="8129715at2"/>
<evidence type="ECO:0000313" key="6">
    <source>
        <dbReference type="EMBL" id="ARQ00695.1"/>
    </source>
</evidence>
<dbReference type="InterPro" id="IPR007016">
    <property type="entry name" value="O-antigen_ligase-rel_domated"/>
</dbReference>
<proteinExistence type="predicted"/>
<comment type="subcellular location">
    <subcellularLocation>
        <location evidence="1">Membrane</location>
        <topology evidence="1">Multi-pass membrane protein</topology>
    </subcellularLocation>
</comment>
<dbReference type="RefSeq" id="WP_086089090.1">
    <property type="nucleotide sequence ID" value="NZ_CP021112.1"/>
</dbReference>
<keyword evidence="3" id="KW-1133">Transmembrane helix</keyword>
<dbReference type="AlphaFoldDB" id="A0A1W6ZVB1"/>
<feature type="domain" description="O-antigen ligase-related" evidence="5">
    <location>
        <begin position="187"/>
        <end position="334"/>
    </location>
</feature>
<name>A0A1W6ZVB1_9HYPH</name>
<dbReference type="PANTHER" id="PTHR37422:SF13">
    <property type="entry name" value="LIPOPOLYSACCHARIDE BIOSYNTHESIS PROTEIN PA4999-RELATED"/>
    <property type="match status" value="1"/>
</dbReference>
<sequence>MTIGIDRDQARKLADGLAVAAVVAIPWSTSGIYIFVAAWLIVFLPTIRADEVRDVTRHPAAWLPVLLVALAAVGMLWAEVPWSERLGGFAAFVKLLTIPVLFVQFRHSDRVHWMLLGFLASCTLLLLVSFVGIGLGYRFKSFGVPVRDYIAQSGEFILCAAGLFYVAMTYWAQRRTALMLGVLALAGLFLVSVFYVSASRTALVTVPLLFILYAITQSRPVQMVAFLTAIAVAGGIVWVSSANVQQRILGIFSEVENHGVNNKATSAGQRVEFWRQSLKIMQEAPVVGHGTGSVKERFADVAASEKSREKPTVNPHNQTFMVAIQLGFVGVLVLYAMWISHFALFLRGAGLVSWIGLAVVAQNIIGGLFNTHLFDVVQGWIYFFGVGVAGGWMLKHSKDMAEPATAADKIPAA</sequence>
<keyword evidence="2" id="KW-0812">Transmembrane</keyword>
<gene>
    <name evidence="6" type="ORF">CAK95_17610</name>
</gene>
<reference evidence="6 7" key="1">
    <citation type="submission" date="2017-05" db="EMBL/GenBank/DDBJ databases">
        <title>Full genome sequence of Pseudorhodoplanes sinuspersici.</title>
        <authorList>
            <person name="Dastgheib S.M.M."/>
            <person name="Shavandi M."/>
            <person name="Tirandaz H."/>
        </authorList>
    </citation>
    <scope>NUCLEOTIDE SEQUENCE [LARGE SCALE GENOMIC DNA]</scope>
    <source>
        <strain evidence="6 7">RIPI110</strain>
    </source>
</reference>
<evidence type="ECO:0000313" key="7">
    <source>
        <dbReference type="Proteomes" id="UP000194137"/>
    </source>
</evidence>
<dbReference type="EMBL" id="CP021112">
    <property type="protein sequence ID" value="ARQ00695.1"/>
    <property type="molecule type" value="Genomic_DNA"/>
</dbReference>
<dbReference type="Proteomes" id="UP000194137">
    <property type="component" value="Chromosome"/>
</dbReference>
<dbReference type="KEGG" id="psin:CAK95_17610"/>